<dbReference type="PANTHER" id="PTHR40400">
    <property type="entry name" value="SLR1512 PROTEIN"/>
    <property type="match status" value="1"/>
</dbReference>
<dbReference type="KEGG" id="azc:AZC_3015"/>
<dbReference type="InterPro" id="IPR010293">
    <property type="entry name" value="Sbt_1"/>
</dbReference>
<accession>A8IDZ5</accession>
<reference evidence="1 2" key="4">
    <citation type="journal article" date="2009" name="Appl. Environ. Microbiol.">
        <title>Comparative genome-wide transcriptional profiling of Azorhizobium caulinodans ORS571 grown under free-living and symbiotic conditions.</title>
        <authorList>
            <person name="Tsukada S."/>
            <person name="Aono T."/>
            <person name="Akiba N."/>
            <person name="Lee KB."/>
            <person name="Liu CT."/>
            <person name="Toyazaki H."/>
            <person name="Oyaizu H."/>
        </authorList>
    </citation>
    <scope>NUCLEOTIDE SEQUENCE [LARGE SCALE GENOMIC DNA]</scope>
    <source>
        <strain evidence="2">ATCC 43989 / DSM 5975 / JCM 20966 / LMG 6465 / NBRC 14845 / NCIMB 13405 / ORS 571</strain>
    </source>
</reference>
<dbReference type="AlphaFoldDB" id="A8IDZ5"/>
<evidence type="ECO:0000313" key="1">
    <source>
        <dbReference type="EMBL" id="BAF89013.1"/>
    </source>
</evidence>
<proteinExistence type="predicted"/>
<dbReference type="STRING" id="438753.AZC_3015"/>
<dbReference type="HOGENOM" id="CLU_2931202_0_0_5"/>
<evidence type="ECO:0000313" key="2">
    <source>
        <dbReference type="Proteomes" id="UP000000270"/>
    </source>
</evidence>
<gene>
    <name evidence="1" type="ordered locus">AZC_3015</name>
</gene>
<sequence length="60" mass="5877">MVLGMASASASYIATPAATRLALPVANAACSLGAALTLTFSFNIVIGIPLPAAMAEVING</sequence>
<name>A8IDZ5_AZOC5</name>
<protein>
    <submittedName>
        <fullName evidence="1">Uncharacterized protein</fullName>
    </submittedName>
</protein>
<dbReference type="eggNOG" id="COG3329">
    <property type="taxonomic scope" value="Bacteria"/>
</dbReference>
<keyword evidence="2" id="KW-1185">Reference proteome</keyword>
<dbReference type="Proteomes" id="UP000000270">
    <property type="component" value="Chromosome"/>
</dbReference>
<reference evidence="1 2" key="3">
    <citation type="journal article" date="2008" name="BMC Genomics">
        <title>The genome of the versatile nitrogen fixer Azorhizobium caulinodans ORS571.</title>
        <authorList>
            <person name="Lee KB."/>
            <person name="Backer P.D."/>
            <person name="Aono T."/>
            <person name="Liu CT."/>
            <person name="Suzuki S."/>
            <person name="Suzuki T."/>
            <person name="Kaneko T."/>
            <person name="Yamada M."/>
            <person name="Tabata S."/>
            <person name="Kupfer D.M."/>
            <person name="Najar F.Z."/>
            <person name="Wiley G.B."/>
            <person name="Roe B."/>
            <person name="Binnewies T.T."/>
            <person name="Ussery D.W."/>
            <person name="D'Haeze W."/>
            <person name="Herder J.D."/>
            <person name="Gevers D."/>
            <person name="Vereecke D."/>
            <person name="Holsters M."/>
            <person name="Oyaizu H."/>
        </authorList>
    </citation>
    <scope>NUCLEOTIDE SEQUENCE [LARGE SCALE GENOMIC DNA]</scope>
    <source>
        <strain evidence="2">ATCC 43989 / DSM 5975 / JCM 20966 / LMG 6465 / NBRC 14845 / NCIMB 13405 / ORS 571</strain>
    </source>
</reference>
<reference evidence="1 2" key="5">
    <citation type="journal article" date="2010" name="Appl. Environ. Microbiol.">
        <title>phrR-like gene praR of Azorhizobium caulinodans ORS571 is essential for symbiosis with Sesbania rostrata and is involved in expression of reb genes.</title>
        <authorList>
            <person name="Akiba N."/>
            <person name="Aono T."/>
            <person name="Toyazaki H."/>
            <person name="Sato S."/>
            <person name="Oyaizu H."/>
        </authorList>
    </citation>
    <scope>NUCLEOTIDE SEQUENCE [LARGE SCALE GENOMIC DNA]</scope>
    <source>
        <strain evidence="2">ATCC 43989 / DSM 5975 / JCM 20966 / LMG 6465 / NBRC 14845 / NCIMB 13405 / ORS 571</strain>
    </source>
</reference>
<dbReference type="Pfam" id="PF05982">
    <property type="entry name" value="Sbt_1"/>
    <property type="match status" value="1"/>
</dbReference>
<reference evidence="2" key="2">
    <citation type="submission" date="2007-04" db="EMBL/GenBank/DDBJ databases">
        <title>Complete genome sequence of the nitrogen-fixing bacterium Azorhizobium caulinodans ORS571.</title>
        <authorList>
            <person name="Lee K.B."/>
            <person name="Backer P.D."/>
            <person name="Aono T."/>
            <person name="Liu C.T."/>
            <person name="Suzuki S."/>
            <person name="Suzuki T."/>
            <person name="Kaneko T."/>
            <person name="Yamada M."/>
            <person name="Tabata S."/>
            <person name="Kupfer D.M."/>
            <person name="Najar F.Z."/>
            <person name="Wiley G.B."/>
            <person name="Roe B."/>
            <person name="Binnewies T."/>
            <person name="Ussery D."/>
            <person name="Vereecke D."/>
            <person name="Gevers D."/>
            <person name="Holsters M."/>
            <person name="Oyaizu H."/>
        </authorList>
    </citation>
    <scope>NUCLEOTIDE SEQUENCE [LARGE SCALE GENOMIC DNA]</scope>
    <source>
        <strain evidence="2">ATCC 43989 / DSM 5975 / JCM 20966 / LMG 6465 / NBRC 14845 / NCIMB 13405 / ORS 571</strain>
    </source>
</reference>
<organism evidence="1 2">
    <name type="scientific">Azorhizobium caulinodans (strain ATCC 43989 / DSM 5975 / JCM 20966 / LMG 6465 / NBRC 14845 / NCIMB 13405 / ORS 571)</name>
    <dbReference type="NCBI Taxonomy" id="438753"/>
    <lineage>
        <taxon>Bacteria</taxon>
        <taxon>Pseudomonadati</taxon>
        <taxon>Pseudomonadota</taxon>
        <taxon>Alphaproteobacteria</taxon>
        <taxon>Hyphomicrobiales</taxon>
        <taxon>Xanthobacteraceae</taxon>
        <taxon>Azorhizobium</taxon>
    </lineage>
</organism>
<reference evidence="1 2" key="1">
    <citation type="journal article" date="2007" name="Appl. Environ. Microbiol.">
        <title>Rhizobial factors required for stem nodule maturation and maintenance in Sesbania rostrata-Azorhizobium caulinodans ORS571 symbiosis.</title>
        <authorList>
            <person name="Suzuki S."/>
            <person name="Aono T."/>
            <person name="Lee KB."/>
            <person name="Suzuki T."/>
            <person name="Liu CT."/>
            <person name="Miwa H."/>
            <person name="Wakao S."/>
            <person name="Iki T."/>
            <person name="Oyaizu H."/>
        </authorList>
    </citation>
    <scope>NUCLEOTIDE SEQUENCE [LARGE SCALE GENOMIC DNA]</scope>
    <source>
        <strain evidence="2">ATCC 43989 / DSM 5975 / JCM 20966 / LMG 6465 / NBRC 14845 / NCIMB 13405 / ORS 571</strain>
    </source>
</reference>
<dbReference type="EMBL" id="AP009384">
    <property type="protein sequence ID" value="BAF89013.1"/>
    <property type="molecule type" value="Genomic_DNA"/>
</dbReference>
<reference evidence="1 2" key="6">
    <citation type="journal article" date="2011" name="Appl. Environ. Microbiol.">
        <title>Involvement of the azorhizobial chromosome partition gene (parA) in the onset of bacteroid differentiation during Sesbania rostrata stem nodule development.</title>
        <authorList>
            <person name="Liu CT."/>
            <person name="Lee KB."/>
            <person name="Wang YS."/>
            <person name="Peng MH."/>
            <person name="Lee KT."/>
            <person name="Suzuki S."/>
            <person name="Suzuki T."/>
            <person name="Oyaizu H."/>
        </authorList>
    </citation>
    <scope>NUCLEOTIDE SEQUENCE [LARGE SCALE GENOMIC DNA]</scope>
    <source>
        <strain evidence="2">ATCC 43989 / DSM 5975 / JCM 20966 / LMG 6465 / NBRC 14845 / NCIMB 13405 / ORS 571</strain>
    </source>
</reference>
<dbReference type="PANTHER" id="PTHR40400:SF1">
    <property type="entry name" value="SLR1512 PROTEIN"/>
    <property type="match status" value="1"/>
</dbReference>